<gene>
    <name evidence="2" type="ORF">DYB35_002982</name>
    <name evidence="3" type="ORF">DYB37_008110</name>
</gene>
<dbReference type="VEuPathDB" id="FungiDB:H257_11503"/>
<dbReference type="AlphaFoldDB" id="A0A3R6XNE5"/>
<dbReference type="EMBL" id="QUTH01001871">
    <property type="protein sequence ID" value="RHZ28936.1"/>
    <property type="molecule type" value="Genomic_DNA"/>
</dbReference>
<comment type="caution">
    <text evidence="2">The sequence shown here is derived from an EMBL/GenBank/DDBJ whole genome shotgun (WGS) entry which is preliminary data.</text>
</comment>
<evidence type="ECO:0000313" key="2">
    <source>
        <dbReference type="EMBL" id="RHY87026.1"/>
    </source>
</evidence>
<feature type="compositionally biased region" description="Acidic residues" evidence="1">
    <location>
        <begin position="259"/>
        <end position="277"/>
    </location>
</feature>
<dbReference type="EMBL" id="QUTG01004852">
    <property type="protein sequence ID" value="RHY87026.1"/>
    <property type="molecule type" value="Genomic_DNA"/>
</dbReference>
<feature type="compositionally biased region" description="Polar residues" evidence="1">
    <location>
        <begin position="373"/>
        <end position="389"/>
    </location>
</feature>
<organism evidence="2 5">
    <name type="scientific">Aphanomyces astaci</name>
    <name type="common">Crayfish plague agent</name>
    <dbReference type="NCBI Taxonomy" id="112090"/>
    <lineage>
        <taxon>Eukaryota</taxon>
        <taxon>Sar</taxon>
        <taxon>Stramenopiles</taxon>
        <taxon>Oomycota</taxon>
        <taxon>Saprolegniomycetes</taxon>
        <taxon>Saprolegniales</taxon>
        <taxon>Verrucalvaceae</taxon>
        <taxon>Aphanomyces</taxon>
    </lineage>
</organism>
<evidence type="ECO:0000256" key="1">
    <source>
        <dbReference type="SAM" id="MobiDB-lite"/>
    </source>
</evidence>
<evidence type="ECO:0000313" key="4">
    <source>
        <dbReference type="Proteomes" id="UP000285430"/>
    </source>
</evidence>
<feature type="compositionally biased region" description="Low complexity" evidence="1">
    <location>
        <begin position="350"/>
        <end position="361"/>
    </location>
</feature>
<evidence type="ECO:0000313" key="3">
    <source>
        <dbReference type="EMBL" id="RHZ28936.1"/>
    </source>
</evidence>
<evidence type="ECO:0000313" key="5">
    <source>
        <dbReference type="Proteomes" id="UP000285712"/>
    </source>
</evidence>
<feature type="compositionally biased region" description="Basic residues" evidence="1">
    <location>
        <begin position="229"/>
        <end position="251"/>
    </location>
</feature>
<accession>A0A3R6XNE5</accession>
<reference evidence="4 5" key="1">
    <citation type="submission" date="2018-08" db="EMBL/GenBank/DDBJ databases">
        <title>Aphanomyces genome sequencing and annotation.</title>
        <authorList>
            <person name="Minardi D."/>
            <person name="Oidtmann B."/>
            <person name="Van Der Giezen M."/>
            <person name="Studholme D.J."/>
        </authorList>
    </citation>
    <scope>NUCLEOTIDE SEQUENCE [LARGE SCALE GENOMIC DNA]</scope>
    <source>
        <strain evidence="3 4">Da</strain>
        <strain evidence="2 5">Sv</strain>
    </source>
</reference>
<dbReference type="Proteomes" id="UP000285712">
    <property type="component" value="Unassembled WGS sequence"/>
</dbReference>
<sequence length="679" mass="75307">MDQPMIVEEELEKLDVLGRRVQESTAMARQDADKYFLHMATVHTTMKESARYSLHGFVEWVADTFRTKNVEGLRFLVRAYIARDLELPVEEFLEAAENVTIFSLARTKPVAPTPPEPEPAVPNPVTPQSSNDEPSPVVPIEIAPSPLPPTTLASLPTTPSTPPPPALQPAMVQVPPTSPPPLHIQIEEATSLLEVDKVPPPFPHPDAELLPSRTKTKQHRRSEPPRTPRPAKKAKVTSRQSKRVTSAKRKQSAVVEVISIDDDDDDDGDEDGDEDYEEPPKRKSDKPALPASSPTTATATASAATTAEATVASPVADFDSNDRSDSKSSQPTSTTSDLPSKRSKKPRQNTSGATASSSVAGRLHLLTPRKHSNSAQRQQQHKTPATSEPSVAPEQKTELTDTRVLPPATEPAKARPLLNQLLHDSMGVDDAKTDEASLAGVDDLQELTSMVVASKPWTKWGQRLRSFLPNDTPERQAWNSSLADYFDNHAFTLWHRYFHMDVPNDLKAQQDDATSHAQAALYELAHRLHAMEGDDVFKFLKRAPHPAWPSWLPQPIQLRDLNDDDAVKYLKTQSGRRWPELPLKIALNGQPFKPVFDPVGILTTTPDVAFFKMHNISPTWAHDLLRRLEADSVYDVSKCAYVGVTMFGESPPQHLPNQVASAYVWDWKLETVVHRVHEL</sequence>
<dbReference type="Proteomes" id="UP000285430">
    <property type="component" value="Unassembled WGS sequence"/>
</dbReference>
<feature type="compositionally biased region" description="Low complexity" evidence="1">
    <location>
        <begin position="287"/>
        <end position="316"/>
    </location>
</feature>
<feature type="region of interest" description="Disordered" evidence="1">
    <location>
        <begin position="109"/>
        <end position="182"/>
    </location>
</feature>
<feature type="region of interest" description="Disordered" evidence="1">
    <location>
        <begin position="196"/>
        <end position="417"/>
    </location>
</feature>
<protein>
    <submittedName>
        <fullName evidence="2">Uncharacterized protein</fullName>
    </submittedName>
</protein>
<feature type="compositionally biased region" description="Polar residues" evidence="1">
    <location>
        <begin position="327"/>
        <end position="338"/>
    </location>
</feature>
<proteinExistence type="predicted"/>
<name>A0A3R6XNE5_APHAT</name>
<feature type="compositionally biased region" description="Pro residues" evidence="1">
    <location>
        <begin position="111"/>
        <end position="125"/>
    </location>
</feature>